<keyword evidence="3 5" id="KW-1133">Transmembrane helix</keyword>
<feature type="transmembrane region" description="Helical" evidence="5">
    <location>
        <begin position="392"/>
        <end position="408"/>
    </location>
</feature>
<evidence type="ECO:0000313" key="7">
    <source>
        <dbReference type="EMBL" id="NEU72849.1"/>
    </source>
</evidence>
<organism evidence="7 8">
    <name type="scientific">Hassallia byssoidea VB512170</name>
    <dbReference type="NCBI Taxonomy" id="1304833"/>
    <lineage>
        <taxon>Bacteria</taxon>
        <taxon>Bacillati</taxon>
        <taxon>Cyanobacteriota</taxon>
        <taxon>Cyanophyceae</taxon>
        <taxon>Nostocales</taxon>
        <taxon>Tolypothrichaceae</taxon>
        <taxon>Hassallia</taxon>
    </lineage>
</organism>
<dbReference type="InterPro" id="IPR007016">
    <property type="entry name" value="O-antigen_ligase-rel_domated"/>
</dbReference>
<feature type="transmembrane region" description="Helical" evidence="5">
    <location>
        <begin position="357"/>
        <end position="380"/>
    </location>
</feature>
<feature type="transmembrane region" description="Helical" evidence="5">
    <location>
        <begin position="138"/>
        <end position="158"/>
    </location>
</feature>
<name>A0A846H824_9CYAN</name>
<keyword evidence="4 5" id="KW-0472">Membrane</keyword>
<evidence type="ECO:0000256" key="1">
    <source>
        <dbReference type="ARBA" id="ARBA00004141"/>
    </source>
</evidence>
<feature type="transmembrane region" description="Helical" evidence="5">
    <location>
        <begin position="230"/>
        <end position="258"/>
    </location>
</feature>
<comment type="subcellular location">
    <subcellularLocation>
        <location evidence="1">Membrane</location>
        <topology evidence="1">Multi-pass membrane protein</topology>
    </subcellularLocation>
</comment>
<evidence type="ECO:0000256" key="3">
    <source>
        <dbReference type="ARBA" id="ARBA00022989"/>
    </source>
</evidence>
<feature type="transmembrane region" description="Helical" evidence="5">
    <location>
        <begin position="270"/>
        <end position="288"/>
    </location>
</feature>
<dbReference type="EMBL" id="JTCM02000014">
    <property type="protein sequence ID" value="NEU72849.1"/>
    <property type="molecule type" value="Genomic_DNA"/>
</dbReference>
<dbReference type="PANTHER" id="PTHR37422:SF13">
    <property type="entry name" value="LIPOPOLYSACCHARIDE BIOSYNTHESIS PROTEIN PA4999-RELATED"/>
    <property type="match status" value="1"/>
</dbReference>
<feature type="transmembrane region" description="Helical" evidence="5">
    <location>
        <begin position="76"/>
        <end position="98"/>
    </location>
</feature>
<protein>
    <submittedName>
        <fullName evidence="7">O-antigen ligase family protein</fullName>
    </submittedName>
</protein>
<dbReference type="GO" id="GO:0016874">
    <property type="term" value="F:ligase activity"/>
    <property type="evidence" value="ECO:0007669"/>
    <property type="project" value="UniProtKB-KW"/>
</dbReference>
<evidence type="ECO:0000256" key="2">
    <source>
        <dbReference type="ARBA" id="ARBA00022692"/>
    </source>
</evidence>
<keyword evidence="8" id="KW-1185">Reference proteome</keyword>
<dbReference type="InterPro" id="IPR051533">
    <property type="entry name" value="WaaL-like"/>
</dbReference>
<dbReference type="Pfam" id="PF04932">
    <property type="entry name" value="Wzy_C"/>
    <property type="match status" value="1"/>
</dbReference>
<evidence type="ECO:0000259" key="6">
    <source>
        <dbReference type="Pfam" id="PF04932"/>
    </source>
</evidence>
<dbReference type="GO" id="GO:0016020">
    <property type="term" value="C:membrane"/>
    <property type="evidence" value="ECO:0007669"/>
    <property type="project" value="UniProtKB-SubCell"/>
</dbReference>
<comment type="caution">
    <text evidence="7">The sequence shown here is derived from an EMBL/GenBank/DDBJ whole genome shotgun (WGS) entry which is preliminary data.</text>
</comment>
<keyword evidence="7" id="KW-0436">Ligase</keyword>
<feature type="transmembrane region" description="Helical" evidence="5">
    <location>
        <begin position="104"/>
        <end position="126"/>
    </location>
</feature>
<reference evidence="7 8" key="1">
    <citation type="journal article" date="2015" name="Genome Announc.">
        <title>Draft Genome Sequence of Cyanobacterium Hassallia byssoidea Strain VB512170, Isolated from Monuments in India.</title>
        <authorList>
            <person name="Singh D."/>
            <person name="Chandrababunaidu M.M."/>
            <person name="Panda A."/>
            <person name="Sen D."/>
            <person name="Bhattacharyya S."/>
            <person name="Adhikary S.P."/>
            <person name="Tripathy S."/>
        </authorList>
    </citation>
    <scope>NUCLEOTIDE SEQUENCE [LARGE SCALE GENOMIC DNA]</scope>
    <source>
        <strain evidence="7 8">VB512170</strain>
    </source>
</reference>
<feature type="domain" description="O-antigen ligase-related" evidence="6">
    <location>
        <begin position="231"/>
        <end position="369"/>
    </location>
</feature>
<dbReference type="RefSeq" id="WP_039738005.1">
    <property type="nucleotide sequence ID" value="NZ_JTCM02000014.1"/>
</dbReference>
<evidence type="ECO:0000313" key="8">
    <source>
        <dbReference type="Proteomes" id="UP000031549"/>
    </source>
</evidence>
<gene>
    <name evidence="7" type="ORF">PI95_009770</name>
</gene>
<sequence length="445" mass="50038">MLEFSRTSKITSKQSESKLQALSFAERIIYWTIVLTPLWWLLGVQTIVYPVVSAFLLVAGFKLDKLIKNSLPICNWAWLAMILAALWTNILGLEQIGFDPLKTAATFFTLFKGYLMIFACMTVPFWHRIRVKVIVRAVSWMAISYLALLAIQMVILFALGSQEPFLPPLARIIPGEKASLMVKFAVIQPFFGIPLPRTDLYTADPPILGVCALLCFFICLSESSDRLRKFALAGYLIALIISQSRLAWICFPLVFIIIGCFRSGLARQGSLWVASFTSLLCAIFGLALQDVINTPLKTFNSARADSSKDREYVVNATIDAWKESPWVGWGIVDKTASWGNGAFELPLGTFSSYAQVLYVHGVFGFVFFITAIISTACAFWEPAMRGNRICQQAFASLIALYILCQATTLTWMAIYFWFFFVWLGAILVEVRQQKLNITSWEQLSV</sequence>
<dbReference type="PANTHER" id="PTHR37422">
    <property type="entry name" value="TEICHURONIC ACID BIOSYNTHESIS PROTEIN TUAE"/>
    <property type="match status" value="1"/>
</dbReference>
<evidence type="ECO:0000256" key="4">
    <source>
        <dbReference type="ARBA" id="ARBA00023136"/>
    </source>
</evidence>
<dbReference type="AlphaFoldDB" id="A0A846H824"/>
<evidence type="ECO:0000256" key="5">
    <source>
        <dbReference type="SAM" id="Phobius"/>
    </source>
</evidence>
<accession>A0A846H824</accession>
<proteinExistence type="predicted"/>
<feature type="transmembrane region" description="Helical" evidence="5">
    <location>
        <begin position="47"/>
        <end position="64"/>
    </location>
</feature>
<dbReference type="Proteomes" id="UP000031549">
    <property type="component" value="Unassembled WGS sequence"/>
</dbReference>
<keyword evidence="2 5" id="KW-0812">Transmembrane</keyword>